<comment type="similarity">
    <text evidence="2 6">Belongs to the GMC oxidoreductase family.</text>
</comment>
<evidence type="ECO:0000259" key="8">
    <source>
        <dbReference type="PROSITE" id="PS00623"/>
    </source>
</evidence>
<feature type="domain" description="Glucose-methanol-choline oxidoreductase N-terminal" evidence="8">
    <location>
        <begin position="83"/>
        <end position="106"/>
    </location>
</feature>
<evidence type="ECO:0000256" key="7">
    <source>
        <dbReference type="SAM" id="MobiDB-lite"/>
    </source>
</evidence>
<dbReference type="PROSITE" id="PS51257">
    <property type="entry name" value="PROKAR_LIPOPROTEIN"/>
    <property type="match status" value="1"/>
</dbReference>
<dbReference type="SUPFAM" id="SSF51905">
    <property type="entry name" value="FAD/NAD(P)-binding domain"/>
    <property type="match status" value="1"/>
</dbReference>
<keyword evidence="11" id="KW-1185">Reference proteome</keyword>
<organism evidence="10 11">
    <name type="scientific">Flavimaribacter sediminis</name>
    <dbReference type="NCBI Taxonomy" id="2865987"/>
    <lineage>
        <taxon>Bacteria</taxon>
        <taxon>Pseudomonadati</taxon>
        <taxon>Pseudomonadota</taxon>
        <taxon>Alphaproteobacteria</taxon>
        <taxon>Hyphomicrobiales</taxon>
        <taxon>Rhizobiaceae</taxon>
        <taxon>Flavimaribacter</taxon>
    </lineage>
</organism>
<evidence type="ECO:0000256" key="2">
    <source>
        <dbReference type="ARBA" id="ARBA00010790"/>
    </source>
</evidence>
<dbReference type="AlphaFoldDB" id="A0AAE2ZJY6"/>
<dbReference type="Pfam" id="PF05199">
    <property type="entry name" value="GMC_oxred_C"/>
    <property type="match status" value="1"/>
</dbReference>
<sequence length="544" mass="59039">MNGARFDFVVVGAGSAGCVLAERLSRSGRHTVLLVEAGGSDRRPDIRVPIGYGFTFRNPAVNWMYSAEPDPGLNGRVAYWPRGRVLGGSSSINAMVYCRGLPPDFDDWSAAGAKGWDWKSVLPVFERTETKARRVNGRLETTGDGPLWVTDETDQVHPLTARFIEGAHEAQWPITPDANSDKWEGLGFFHNNTRMGWRCSSASAFLKPALRRPNLTVLTKAMVDSILFDGKKATGISIRQGGRSQTVQADREVIVSAGAVNSPKLLQLSGLGPAEHLRETGVEVLQDMPEVGGGMQDHLAITYLYESNEPSLNGMLYPLHGRAWVALRYALTRRGPLSMSINQCGGFLKSGPDRAFPDMQIYCNPATYSSGGGDKPRLDPAPGFLLSFQPCRPTSRGRIDIASPDPDAPPRIRPNSLATEDDRAAVLRGARLLGRLIDTPTIKTLVKRSKQPDPSTMSDEEIHADFAERGATNYHPTCTCRMGSDSTNSVLDSRLKVHGVEALRVVDASAFPNITSGNTNAPTIMLAQRGADLILDDAGETVTQ</sequence>
<evidence type="ECO:0000256" key="6">
    <source>
        <dbReference type="RuleBase" id="RU003968"/>
    </source>
</evidence>
<dbReference type="Proteomes" id="UP001196509">
    <property type="component" value="Unassembled WGS sequence"/>
</dbReference>
<comment type="caution">
    <text evidence="10">The sequence shown here is derived from an EMBL/GenBank/DDBJ whole genome shotgun (WGS) entry which is preliminary data.</text>
</comment>
<dbReference type="Gene3D" id="3.50.50.60">
    <property type="entry name" value="FAD/NAD(P)-binding domain"/>
    <property type="match status" value="1"/>
</dbReference>
<evidence type="ECO:0000256" key="5">
    <source>
        <dbReference type="PIRSR" id="PIRSR000137-2"/>
    </source>
</evidence>
<evidence type="ECO:0000256" key="4">
    <source>
        <dbReference type="ARBA" id="ARBA00022827"/>
    </source>
</evidence>
<evidence type="ECO:0000313" key="10">
    <source>
        <dbReference type="EMBL" id="MBW8635698.1"/>
    </source>
</evidence>
<dbReference type="InterPro" id="IPR000172">
    <property type="entry name" value="GMC_OxRdtase_N"/>
</dbReference>
<accession>A0AAE2ZJY6</accession>
<dbReference type="EMBL" id="JAICBX010000001">
    <property type="protein sequence ID" value="MBW8635698.1"/>
    <property type="molecule type" value="Genomic_DNA"/>
</dbReference>
<feature type="binding site" evidence="5">
    <location>
        <position position="223"/>
    </location>
    <ligand>
        <name>FAD</name>
        <dbReference type="ChEBI" id="CHEBI:57692"/>
    </ligand>
</feature>
<dbReference type="GO" id="GO:0050660">
    <property type="term" value="F:flavin adenine dinucleotide binding"/>
    <property type="evidence" value="ECO:0007669"/>
    <property type="project" value="InterPro"/>
</dbReference>
<dbReference type="Gene3D" id="3.30.560.10">
    <property type="entry name" value="Glucose Oxidase, domain 3"/>
    <property type="match status" value="1"/>
</dbReference>
<feature type="domain" description="Glucose-methanol-choline oxidoreductase N-terminal" evidence="9">
    <location>
        <begin position="258"/>
        <end position="272"/>
    </location>
</feature>
<dbReference type="Pfam" id="PF00732">
    <property type="entry name" value="GMC_oxred_N"/>
    <property type="match status" value="1"/>
</dbReference>
<dbReference type="PROSITE" id="PS00624">
    <property type="entry name" value="GMC_OXRED_2"/>
    <property type="match status" value="1"/>
</dbReference>
<dbReference type="PROSITE" id="PS00623">
    <property type="entry name" value="GMC_OXRED_1"/>
    <property type="match status" value="1"/>
</dbReference>
<evidence type="ECO:0000259" key="9">
    <source>
        <dbReference type="PROSITE" id="PS00624"/>
    </source>
</evidence>
<comment type="cofactor">
    <cofactor evidence="1 5">
        <name>FAD</name>
        <dbReference type="ChEBI" id="CHEBI:57692"/>
    </cofactor>
</comment>
<protein>
    <submittedName>
        <fullName evidence="10">GMC family oxidoreductase N-terminal domain-containing protein</fullName>
    </submittedName>
</protein>
<dbReference type="InterPro" id="IPR007867">
    <property type="entry name" value="GMC_OxRtase_C"/>
</dbReference>
<dbReference type="GO" id="GO:0016614">
    <property type="term" value="F:oxidoreductase activity, acting on CH-OH group of donors"/>
    <property type="evidence" value="ECO:0007669"/>
    <property type="project" value="InterPro"/>
</dbReference>
<feature type="binding site" evidence="5">
    <location>
        <begin position="93"/>
        <end position="96"/>
    </location>
    <ligand>
        <name>FAD</name>
        <dbReference type="ChEBI" id="CHEBI:57692"/>
    </ligand>
</feature>
<name>A0AAE2ZJY6_9HYPH</name>
<evidence type="ECO:0000256" key="1">
    <source>
        <dbReference type="ARBA" id="ARBA00001974"/>
    </source>
</evidence>
<dbReference type="PANTHER" id="PTHR11552">
    <property type="entry name" value="GLUCOSE-METHANOL-CHOLINE GMC OXIDOREDUCTASE"/>
    <property type="match status" value="1"/>
</dbReference>
<proteinExistence type="inferred from homology"/>
<gene>
    <name evidence="10" type="ORF">K1W69_00745</name>
</gene>
<dbReference type="PANTHER" id="PTHR11552:SF147">
    <property type="entry name" value="CHOLINE DEHYDROGENASE, MITOCHONDRIAL"/>
    <property type="match status" value="1"/>
</dbReference>
<evidence type="ECO:0000256" key="3">
    <source>
        <dbReference type="ARBA" id="ARBA00022630"/>
    </source>
</evidence>
<dbReference type="RefSeq" id="WP_220226423.1">
    <property type="nucleotide sequence ID" value="NZ_JAICBX010000001.1"/>
</dbReference>
<keyword evidence="4 5" id="KW-0274">FAD</keyword>
<dbReference type="PIRSF" id="PIRSF000137">
    <property type="entry name" value="Alcohol_oxidase"/>
    <property type="match status" value="1"/>
</dbReference>
<feature type="binding site" evidence="5">
    <location>
        <position position="85"/>
    </location>
    <ligand>
        <name>FAD</name>
        <dbReference type="ChEBI" id="CHEBI:57692"/>
    </ligand>
</feature>
<dbReference type="InterPro" id="IPR036188">
    <property type="entry name" value="FAD/NAD-bd_sf"/>
</dbReference>
<reference evidence="10" key="1">
    <citation type="submission" date="2021-08" db="EMBL/GenBank/DDBJ databases">
        <title>Hoeflea bacterium WL0058 sp. nov., isolated from the sediment.</title>
        <authorList>
            <person name="Wang L."/>
            <person name="Zhang D."/>
        </authorList>
    </citation>
    <scope>NUCLEOTIDE SEQUENCE</scope>
    <source>
        <strain evidence="10">WL0058</strain>
    </source>
</reference>
<evidence type="ECO:0000313" key="11">
    <source>
        <dbReference type="Proteomes" id="UP001196509"/>
    </source>
</evidence>
<dbReference type="InterPro" id="IPR012132">
    <property type="entry name" value="GMC_OxRdtase"/>
</dbReference>
<feature type="region of interest" description="Disordered" evidence="7">
    <location>
        <begin position="396"/>
        <end position="416"/>
    </location>
</feature>
<dbReference type="SUPFAM" id="SSF54373">
    <property type="entry name" value="FAD-linked reductases, C-terminal domain"/>
    <property type="match status" value="1"/>
</dbReference>
<keyword evidence="3 6" id="KW-0285">Flavoprotein</keyword>